<dbReference type="Gramene" id="rna24380">
    <property type="protein sequence ID" value="RHN61872.1"/>
    <property type="gene ID" value="gene24380"/>
</dbReference>
<dbReference type="GO" id="GO:0015934">
    <property type="term" value="C:large ribosomal subunit"/>
    <property type="evidence" value="ECO:0007669"/>
    <property type="project" value="InterPro"/>
</dbReference>
<evidence type="ECO:0000313" key="10">
    <source>
        <dbReference type="EMBL" id="RHN61872.1"/>
    </source>
</evidence>
<keyword evidence="4 10" id="KW-0689">Ribosomal protein</keyword>
<dbReference type="Proteomes" id="UP000265566">
    <property type="component" value="Chromosome 4"/>
</dbReference>
<evidence type="ECO:0000256" key="7">
    <source>
        <dbReference type="ARBA" id="ARBA00057875"/>
    </source>
</evidence>
<proteinExistence type="inferred from homology"/>
<dbReference type="EMBL" id="PSQE01000004">
    <property type="protein sequence ID" value="RHN61872.1"/>
    <property type="molecule type" value="Genomic_DNA"/>
</dbReference>
<comment type="similarity">
    <text evidence="1">Belongs to the universal ribosomal protein uL1 family.</text>
</comment>
<evidence type="ECO:0000256" key="9">
    <source>
        <dbReference type="SAM" id="MobiDB-lite"/>
    </source>
</evidence>
<keyword evidence="2" id="KW-0699">rRNA-binding</keyword>
<dbReference type="Gene3D" id="3.30.190.20">
    <property type="match status" value="1"/>
</dbReference>
<organism evidence="10">
    <name type="scientific">Medicago truncatula</name>
    <name type="common">Barrel medic</name>
    <name type="synonym">Medicago tribuloides</name>
    <dbReference type="NCBI Taxonomy" id="3880"/>
    <lineage>
        <taxon>Eukaryota</taxon>
        <taxon>Viridiplantae</taxon>
        <taxon>Streptophyta</taxon>
        <taxon>Embryophyta</taxon>
        <taxon>Tracheophyta</taxon>
        <taxon>Spermatophyta</taxon>
        <taxon>Magnoliopsida</taxon>
        <taxon>eudicotyledons</taxon>
        <taxon>Gunneridae</taxon>
        <taxon>Pentapetalae</taxon>
        <taxon>rosids</taxon>
        <taxon>fabids</taxon>
        <taxon>Fabales</taxon>
        <taxon>Fabaceae</taxon>
        <taxon>Papilionoideae</taxon>
        <taxon>50 kb inversion clade</taxon>
        <taxon>NPAAA clade</taxon>
        <taxon>Hologalegina</taxon>
        <taxon>IRL clade</taxon>
        <taxon>Trifolieae</taxon>
        <taxon>Medicago</taxon>
    </lineage>
</organism>
<dbReference type="AlphaFoldDB" id="A0A396I8D7"/>
<dbReference type="GO" id="GO:0019843">
    <property type="term" value="F:rRNA binding"/>
    <property type="evidence" value="ECO:0007669"/>
    <property type="project" value="UniProtKB-KW"/>
</dbReference>
<keyword evidence="3" id="KW-0694">RNA-binding</keyword>
<feature type="compositionally biased region" description="Low complexity" evidence="9">
    <location>
        <begin position="82"/>
        <end position="92"/>
    </location>
</feature>
<accession>A0A396I8D7</accession>
<dbReference type="FunFam" id="3.40.50.790:FF:000001">
    <property type="entry name" value="50S ribosomal protein L1"/>
    <property type="match status" value="1"/>
</dbReference>
<evidence type="ECO:0000256" key="3">
    <source>
        <dbReference type="ARBA" id="ARBA00022884"/>
    </source>
</evidence>
<dbReference type="PANTHER" id="PTHR36427">
    <property type="entry name" value="54S RIBOSOMAL PROTEIN L1, MITOCHONDRIAL"/>
    <property type="match status" value="1"/>
</dbReference>
<sequence length="455" mass="50264">MCFLVRFLKKPEPTKCFLFSITLTRLSKPPKTLSLSLSLSHYTLTVTAMASLKLLLSQARRHCFTNHPSHFHSPLSHPFRSFSSSSESNPLFQQPIPIQPVSYPVKPQDPPPPEPESQPSSDTQPPPPPPQASNTPIPEQPRAWTREDIRYVKDAPSITPVSYPVRVAPLPDDKAPVDVDAMETERRKIEAEDQLRKKMMKSVEDEKMKVPFPLFIKPKQKEKPPLFDLSEAIRQVKANAKAKFDETVEAHVRLGIDSKRTELAVRGTVILPHGAPKAVTVAVFAEGAEAEEAKAAGADIVGGKELIEEIASGNNKLKVDKCFSTPGMAPHLGKIAQYLRKRRLMPDKKLGTLTSDIAGQLKELRQGRIEFKMESKSILHVGVGKVSYKEENLRENIGAFMNAVLQAKPAGLKKTSKYAGYVLSVHICSTIGPGIPVSIQSLSKAADNYKKAHMV</sequence>
<dbReference type="NCBIfam" id="TIGR01169">
    <property type="entry name" value="rplA_bact"/>
    <property type="match status" value="1"/>
</dbReference>
<evidence type="ECO:0000256" key="2">
    <source>
        <dbReference type="ARBA" id="ARBA00022730"/>
    </source>
</evidence>
<dbReference type="InterPro" id="IPR005878">
    <property type="entry name" value="Ribosom_uL1_bac-type"/>
</dbReference>
<name>A0A396I8D7_MEDTR</name>
<comment type="function">
    <text evidence="7">This protein binds directly to 23S ribosomal RNA.</text>
</comment>
<evidence type="ECO:0000256" key="4">
    <source>
        <dbReference type="ARBA" id="ARBA00022980"/>
    </source>
</evidence>
<gene>
    <name evidence="10" type="ORF">MtrunA17_Chr4g0041341</name>
</gene>
<dbReference type="GO" id="GO:0006412">
    <property type="term" value="P:translation"/>
    <property type="evidence" value="ECO:0007669"/>
    <property type="project" value="InterPro"/>
</dbReference>
<reference evidence="10" key="1">
    <citation type="journal article" date="2018" name="Nat. Plants">
        <title>Whole-genome landscape of Medicago truncatula symbiotic genes.</title>
        <authorList>
            <person name="Pecrix Y."/>
            <person name="Gamas P."/>
            <person name="Carrere S."/>
        </authorList>
    </citation>
    <scope>NUCLEOTIDE SEQUENCE</scope>
    <source>
        <tissue evidence="10">Leaves</tissue>
    </source>
</reference>
<dbReference type="InterPro" id="IPR023674">
    <property type="entry name" value="Ribosomal_uL1-like"/>
</dbReference>
<dbReference type="InterPro" id="IPR028364">
    <property type="entry name" value="Ribosomal_uL1/biogenesis"/>
</dbReference>
<dbReference type="SUPFAM" id="SSF56808">
    <property type="entry name" value="Ribosomal protein L1"/>
    <property type="match status" value="1"/>
</dbReference>
<evidence type="ECO:0000256" key="5">
    <source>
        <dbReference type="ARBA" id="ARBA00023274"/>
    </source>
</evidence>
<comment type="caution">
    <text evidence="10">The sequence shown here is derived from an EMBL/GenBank/DDBJ whole genome shotgun (WGS) entry which is preliminary data.</text>
</comment>
<dbReference type="GO" id="GO:0003729">
    <property type="term" value="F:mRNA binding"/>
    <property type="evidence" value="ECO:0007669"/>
    <property type="project" value="EnsemblPlants"/>
</dbReference>
<dbReference type="PANTHER" id="PTHR36427:SF4">
    <property type="entry name" value="RIBOSOMAL PROTEIN L1P_L10E FAMILY"/>
    <property type="match status" value="1"/>
</dbReference>
<protein>
    <recommendedName>
        <fullName evidence="6">Large ribosomal subunit protein uL1c</fullName>
    </recommendedName>
    <alternativeName>
        <fullName evidence="8">CL1</fullName>
    </alternativeName>
</protein>
<evidence type="ECO:0000256" key="1">
    <source>
        <dbReference type="ARBA" id="ARBA00010531"/>
    </source>
</evidence>
<dbReference type="Pfam" id="PF00687">
    <property type="entry name" value="Ribosomal_L1"/>
    <property type="match status" value="1"/>
</dbReference>
<feature type="region of interest" description="Disordered" evidence="9">
    <location>
        <begin position="82"/>
        <end position="143"/>
    </location>
</feature>
<evidence type="ECO:0000256" key="8">
    <source>
        <dbReference type="ARBA" id="ARBA00082680"/>
    </source>
</evidence>
<dbReference type="InterPro" id="IPR016095">
    <property type="entry name" value="Ribosomal_uL1_3-a/b-sand"/>
</dbReference>
<feature type="compositionally biased region" description="Pro residues" evidence="9">
    <location>
        <begin position="107"/>
        <end position="116"/>
    </location>
</feature>
<evidence type="ECO:0000256" key="6">
    <source>
        <dbReference type="ARBA" id="ARBA00035205"/>
    </source>
</evidence>
<dbReference type="CDD" id="cd00403">
    <property type="entry name" value="Ribosomal_L1"/>
    <property type="match status" value="1"/>
</dbReference>
<keyword evidence="5" id="KW-0687">Ribonucleoprotein</keyword>
<dbReference type="Gene3D" id="3.40.50.790">
    <property type="match status" value="1"/>
</dbReference>
<dbReference type="GO" id="GO:0003735">
    <property type="term" value="F:structural constituent of ribosome"/>
    <property type="evidence" value="ECO:0007669"/>
    <property type="project" value="InterPro"/>
</dbReference>